<evidence type="ECO:0000313" key="7">
    <source>
        <dbReference type="Proteomes" id="UP000198847"/>
    </source>
</evidence>
<protein>
    <submittedName>
        <fullName evidence="6">cAMP-binding domain of CRP or a regulatory subunit of cAMP-dependent protein kinases</fullName>
    </submittedName>
</protein>
<gene>
    <name evidence="6" type="ORF">SAMN04490178_10798</name>
</gene>
<reference evidence="6 7" key="1">
    <citation type="submission" date="2016-10" db="EMBL/GenBank/DDBJ databases">
        <authorList>
            <person name="de Groot N.N."/>
        </authorList>
    </citation>
    <scope>NUCLEOTIDE SEQUENCE [LARGE SCALE GENOMIC DNA]</scope>
    <source>
        <strain evidence="6 7">DSM 13305</strain>
    </source>
</reference>
<dbReference type="SUPFAM" id="SSF51206">
    <property type="entry name" value="cAMP-binding domain-like"/>
    <property type="match status" value="1"/>
</dbReference>
<dbReference type="InterPro" id="IPR014710">
    <property type="entry name" value="RmlC-like_jellyroll"/>
</dbReference>
<dbReference type="GO" id="GO:0003677">
    <property type="term" value="F:DNA binding"/>
    <property type="evidence" value="ECO:0007669"/>
    <property type="project" value="UniProtKB-KW"/>
</dbReference>
<dbReference type="InterPro" id="IPR036390">
    <property type="entry name" value="WH_DNA-bd_sf"/>
</dbReference>
<evidence type="ECO:0000256" key="2">
    <source>
        <dbReference type="ARBA" id="ARBA00023125"/>
    </source>
</evidence>
<dbReference type="InterPro" id="IPR000595">
    <property type="entry name" value="cNMP-bd_dom"/>
</dbReference>
<name>A0A1H8TTE4_9FIRM</name>
<keyword evidence="7" id="KW-1185">Reference proteome</keyword>
<dbReference type="PROSITE" id="PS50042">
    <property type="entry name" value="CNMP_BINDING_3"/>
    <property type="match status" value="1"/>
</dbReference>
<feature type="domain" description="Cyclic nucleotide-binding" evidence="4">
    <location>
        <begin position="13"/>
        <end position="110"/>
    </location>
</feature>
<evidence type="ECO:0000313" key="6">
    <source>
        <dbReference type="EMBL" id="SEO94167.1"/>
    </source>
</evidence>
<evidence type="ECO:0000256" key="3">
    <source>
        <dbReference type="ARBA" id="ARBA00023163"/>
    </source>
</evidence>
<dbReference type="InterPro" id="IPR018490">
    <property type="entry name" value="cNMP-bd_dom_sf"/>
</dbReference>
<dbReference type="PANTHER" id="PTHR24567">
    <property type="entry name" value="CRP FAMILY TRANSCRIPTIONAL REGULATORY PROTEIN"/>
    <property type="match status" value="1"/>
</dbReference>
<dbReference type="STRING" id="112903.SAMN04490178_10798"/>
<dbReference type="PANTHER" id="PTHR24567:SF58">
    <property type="entry name" value="CYCLIC AMP-BINDING REGULATORY PROTEIN"/>
    <property type="match status" value="1"/>
</dbReference>
<dbReference type="GO" id="GO:0003700">
    <property type="term" value="F:DNA-binding transcription factor activity"/>
    <property type="evidence" value="ECO:0007669"/>
    <property type="project" value="TreeGrafter"/>
</dbReference>
<accession>A0A1H8TTE4</accession>
<dbReference type="GO" id="GO:0005829">
    <property type="term" value="C:cytosol"/>
    <property type="evidence" value="ECO:0007669"/>
    <property type="project" value="TreeGrafter"/>
</dbReference>
<dbReference type="Gene3D" id="2.60.120.10">
    <property type="entry name" value="Jelly Rolls"/>
    <property type="match status" value="1"/>
</dbReference>
<dbReference type="InterPro" id="IPR050397">
    <property type="entry name" value="Env_Response_Regulators"/>
</dbReference>
<dbReference type="Proteomes" id="UP000198847">
    <property type="component" value="Unassembled WGS sequence"/>
</dbReference>
<evidence type="ECO:0000256" key="1">
    <source>
        <dbReference type="ARBA" id="ARBA00023015"/>
    </source>
</evidence>
<keyword evidence="6" id="KW-0418">Kinase</keyword>
<keyword evidence="1" id="KW-0805">Transcription regulation</keyword>
<evidence type="ECO:0000259" key="5">
    <source>
        <dbReference type="PROSITE" id="PS51063"/>
    </source>
</evidence>
<dbReference type="GO" id="GO:0016301">
    <property type="term" value="F:kinase activity"/>
    <property type="evidence" value="ECO:0007669"/>
    <property type="project" value="UniProtKB-KW"/>
</dbReference>
<dbReference type="Pfam" id="PF13545">
    <property type="entry name" value="HTH_Crp_2"/>
    <property type="match status" value="1"/>
</dbReference>
<keyword evidence="3" id="KW-0804">Transcription</keyword>
<dbReference type="PROSITE" id="PS51063">
    <property type="entry name" value="HTH_CRP_2"/>
    <property type="match status" value="1"/>
</dbReference>
<dbReference type="SUPFAM" id="SSF46785">
    <property type="entry name" value="Winged helix' DNA-binding domain"/>
    <property type="match status" value="1"/>
</dbReference>
<keyword evidence="6" id="KW-0808">Transferase</keyword>
<dbReference type="RefSeq" id="WP_177173505.1">
    <property type="nucleotide sequence ID" value="NZ_FODY01000007.1"/>
</dbReference>
<dbReference type="SMART" id="SM00100">
    <property type="entry name" value="cNMP"/>
    <property type="match status" value="1"/>
</dbReference>
<evidence type="ECO:0000259" key="4">
    <source>
        <dbReference type="PROSITE" id="PS50042"/>
    </source>
</evidence>
<feature type="domain" description="HTH crp-type" evidence="5">
    <location>
        <begin position="154"/>
        <end position="222"/>
    </location>
</feature>
<dbReference type="Pfam" id="PF00027">
    <property type="entry name" value="cNMP_binding"/>
    <property type="match status" value="1"/>
</dbReference>
<keyword evidence="2" id="KW-0238">DNA-binding</keyword>
<proteinExistence type="predicted"/>
<organism evidence="6 7">
    <name type="scientific">Propionispora vibrioides</name>
    <dbReference type="NCBI Taxonomy" id="112903"/>
    <lineage>
        <taxon>Bacteria</taxon>
        <taxon>Bacillati</taxon>
        <taxon>Bacillota</taxon>
        <taxon>Negativicutes</taxon>
        <taxon>Selenomonadales</taxon>
        <taxon>Sporomusaceae</taxon>
        <taxon>Propionispora</taxon>
    </lineage>
</organism>
<dbReference type="InterPro" id="IPR012318">
    <property type="entry name" value="HTH_CRP"/>
</dbReference>
<dbReference type="EMBL" id="FODY01000007">
    <property type="protein sequence ID" value="SEO94167.1"/>
    <property type="molecule type" value="Genomic_DNA"/>
</dbReference>
<dbReference type="CDD" id="cd00038">
    <property type="entry name" value="CAP_ED"/>
    <property type="match status" value="1"/>
</dbReference>
<sequence length="227" mass="24878">MDKRWEVLAGSALFRAVPAAALPDMLAFLQPAVLSYAKGAYVTAAGEPMAGIGVLITGQAQVLKETVAGDRVIMAALSAGDLFGEMAAFSRERRWPATVVAQSDCAVAFLPPERLLQGCAVDDRAGTQLLQNLLLIISERALLLHRKVEYLSMRSLRARLTAYLLEQQRHSGKLSFTLPHNRGELADFLQVSRTALSRELGRMRDEGLLEFYRSSVKLKNLAGLRNP</sequence>
<dbReference type="AlphaFoldDB" id="A0A1H8TTE4"/>